<feature type="region of interest" description="Disordered" evidence="1">
    <location>
        <begin position="181"/>
        <end position="236"/>
    </location>
</feature>
<keyword evidence="2" id="KW-0812">Transmembrane</keyword>
<evidence type="ECO:0000256" key="3">
    <source>
        <dbReference type="SAM" id="SignalP"/>
    </source>
</evidence>
<evidence type="ECO:0008006" key="6">
    <source>
        <dbReference type="Google" id="ProtNLM"/>
    </source>
</evidence>
<dbReference type="RefSeq" id="WP_130479168.1">
    <property type="nucleotide sequence ID" value="NZ_SFCC01000020.1"/>
</dbReference>
<comment type="caution">
    <text evidence="4">The sequence shown here is derived from an EMBL/GenBank/DDBJ whole genome shotgun (WGS) entry which is preliminary data.</text>
</comment>
<evidence type="ECO:0000313" key="5">
    <source>
        <dbReference type="Proteomes" id="UP000292003"/>
    </source>
</evidence>
<feature type="signal peptide" evidence="3">
    <location>
        <begin position="1"/>
        <end position="21"/>
    </location>
</feature>
<sequence>MRKLATAVAVMALAAPLPASAAGASVAVSPATADPEYATVLTLRGSGFQSISKAYGGVYVFFGWVADGAWRPSQGGSAGATYRYVQDSEAKDNNGFQRFVAFPGSDTESAANGGVVAADGTWSTQLVVPGARFRTADRDGNVVDVDCTKVRCGVITIGAHGVVNTTNETFTPVSFAVPRQAAPAAPPTSATPSSSTAAPTTSATPLPPPPPPPPPAQPPVAPVAAPEPESTPGWVPVAAASGGGVLLAAGAGTLLWLRRRRNLGGTDE</sequence>
<reference evidence="4 5" key="1">
    <citation type="submission" date="2019-02" db="EMBL/GenBank/DDBJ databases">
        <title>Draft genome sequence of Amycolatopsis sp. 8-3EHSu isolated from roots of Suaeda maritima.</title>
        <authorList>
            <person name="Duangmal K."/>
            <person name="Chantavorakit T."/>
        </authorList>
    </citation>
    <scope>NUCLEOTIDE SEQUENCE [LARGE SCALE GENOMIC DNA]</scope>
    <source>
        <strain evidence="4 5">8-3EHSu</strain>
    </source>
</reference>
<keyword evidence="2" id="KW-0472">Membrane</keyword>
<dbReference type="Gene3D" id="2.60.40.230">
    <property type="entry name" value="Neocarzinostatin-like"/>
    <property type="match status" value="1"/>
</dbReference>
<name>A0A4V2EL07_9PSEU</name>
<keyword evidence="2" id="KW-1133">Transmembrane helix</keyword>
<feature type="compositionally biased region" description="Low complexity" evidence="1">
    <location>
        <begin position="181"/>
        <end position="204"/>
    </location>
</feature>
<feature type="compositionally biased region" description="Pro residues" evidence="1">
    <location>
        <begin position="205"/>
        <end position="221"/>
    </location>
</feature>
<feature type="transmembrane region" description="Helical" evidence="2">
    <location>
        <begin position="234"/>
        <end position="257"/>
    </location>
</feature>
<feature type="compositionally biased region" description="Low complexity" evidence="1">
    <location>
        <begin position="222"/>
        <end position="232"/>
    </location>
</feature>
<dbReference type="AlphaFoldDB" id="A0A4V2EL07"/>
<dbReference type="Proteomes" id="UP000292003">
    <property type="component" value="Unassembled WGS sequence"/>
</dbReference>
<keyword evidence="3" id="KW-0732">Signal</keyword>
<gene>
    <name evidence="4" type="ORF">EWH70_31230</name>
</gene>
<accession>A0A4V2EL07</accession>
<keyword evidence="5" id="KW-1185">Reference proteome</keyword>
<dbReference type="EMBL" id="SFCC01000020">
    <property type="protein sequence ID" value="RZQ59905.1"/>
    <property type="molecule type" value="Genomic_DNA"/>
</dbReference>
<protein>
    <recommendedName>
        <fullName evidence="6">LPXTG cell wall anchor domain-containing protein</fullName>
    </recommendedName>
</protein>
<feature type="chain" id="PRO_5039450914" description="LPXTG cell wall anchor domain-containing protein" evidence="3">
    <location>
        <begin position="22"/>
        <end position="268"/>
    </location>
</feature>
<evidence type="ECO:0000256" key="2">
    <source>
        <dbReference type="SAM" id="Phobius"/>
    </source>
</evidence>
<organism evidence="4 5">
    <name type="scientific">Amycolatopsis suaedae</name>
    <dbReference type="NCBI Taxonomy" id="2510978"/>
    <lineage>
        <taxon>Bacteria</taxon>
        <taxon>Bacillati</taxon>
        <taxon>Actinomycetota</taxon>
        <taxon>Actinomycetes</taxon>
        <taxon>Pseudonocardiales</taxon>
        <taxon>Pseudonocardiaceae</taxon>
        <taxon>Amycolatopsis</taxon>
    </lineage>
</organism>
<evidence type="ECO:0000256" key="1">
    <source>
        <dbReference type="SAM" id="MobiDB-lite"/>
    </source>
</evidence>
<proteinExistence type="predicted"/>
<evidence type="ECO:0000313" key="4">
    <source>
        <dbReference type="EMBL" id="RZQ59905.1"/>
    </source>
</evidence>
<dbReference type="OrthoDB" id="4775562at2"/>